<dbReference type="AlphaFoldDB" id="A0A087UJA8"/>
<evidence type="ECO:0000313" key="7">
    <source>
        <dbReference type="EMBL" id="KFM77447.1"/>
    </source>
</evidence>
<dbReference type="EMBL" id="KK120066">
    <property type="protein sequence ID" value="KFM77447.1"/>
    <property type="molecule type" value="Genomic_DNA"/>
</dbReference>
<dbReference type="GO" id="GO:0005743">
    <property type="term" value="C:mitochondrial inner membrane"/>
    <property type="evidence" value="ECO:0007669"/>
    <property type="project" value="UniProtKB-SubCell"/>
</dbReference>
<feature type="transmembrane region" description="Helical" evidence="6">
    <location>
        <begin position="55"/>
        <end position="75"/>
    </location>
</feature>
<organism evidence="7 8">
    <name type="scientific">Stegodyphus mimosarum</name>
    <name type="common">African social velvet spider</name>
    <dbReference type="NCBI Taxonomy" id="407821"/>
    <lineage>
        <taxon>Eukaryota</taxon>
        <taxon>Metazoa</taxon>
        <taxon>Ecdysozoa</taxon>
        <taxon>Arthropoda</taxon>
        <taxon>Chelicerata</taxon>
        <taxon>Arachnida</taxon>
        <taxon>Araneae</taxon>
        <taxon>Araneomorphae</taxon>
        <taxon>Entelegynae</taxon>
        <taxon>Eresoidea</taxon>
        <taxon>Eresidae</taxon>
        <taxon>Stegodyphus</taxon>
    </lineage>
</organism>
<gene>
    <name evidence="7" type="ORF">X975_19248</name>
</gene>
<keyword evidence="6" id="KW-1133">Transmembrane helix</keyword>
<keyword evidence="5 6" id="KW-0472">Membrane</keyword>
<name>A0A087UJA8_STEMI</name>
<feature type="non-terminal residue" evidence="7">
    <location>
        <position position="85"/>
    </location>
</feature>
<evidence type="ECO:0000256" key="5">
    <source>
        <dbReference type="ARBA" id="ARBA00023136"/>
    </source>
</evidence>
<dbReference type="GO" id="GO:0006123">
    <property type="term" value="P:mitochondrial electron transport, cytochrome c to oxygen"/>
    <property type="evidence" value="ECO:0007669"/>
    <property type="project" value="InterPro"/>
</dbReference>
<sequence>MNTLKAFSKYQQFSRNITTTSKTMRDMAKFKELQRQMQVDDGVPVFLKKGASDRVLFSFICVGMFVTFCMAMNTLRRIIVPKPNA</sequence>
<dbReference type="Gene3D" id="4.10.91.10">
    <property type="entry name" value="Cytochrome c oxidase, subunit VIIa"/>
    <property type="match status" value="1"/>
</dbReference>
<dbReference type="OrthoDB" id="5966508at2759"/>
<keyword evidence="8" id="KW-1185">Reference proteome</keyword>
<comment type="similarity">
    <text evidence="2">Belongs to the cytochrome c oxidase VIIa family.</text>
</comment>
<dbReference type="InterPro" id="IPR036539">
    <property type="entry name" value="Cyt_c_oxidase_su7a_sf"/>
</dbReference>
<evidence type="ECO:0000313" key="8">
    <source>
        <dbReference type="Proteomes" id="UP000054359"/>
    </source>
</evidence>
<dbReference type="OMA" id="CMAMNTL"/>
<dbReference type="Proteomes" id="UP000054359">
    <property type="component" value="Unassembled WGS sequence"/>
</dbReference>
<keyword evidence="6" id="KW-0812">Transmembrane</keyword>
<keyword evidence="4" id="KW-0496">Mitochondrion</keyword>
<protein>
    <submittedName>
        <fullName evidence="7">Uncharacterized protein</fullName>
    </submittedName>
</protein>
<evidence type="ECO:0000256" key="4">
    <source>
        <dbReference type="ARBA" id="ARBA00023128"/>
    </source>
</evidence>
<evidence type="ECO:0000256" key="3">
    <source>
        <dbReference type="ARBA" id="ARBA00022792"/>
    </source>
</evidence>
<reference evidence="7 8" key="1">
    <citation type="submission" date="2013-11" db="EMBL/GenBank/DDBJ databases">
        <title>Genome sequencing of Stegodyphus mimosarum.</title>
        <authorList>
            <person name="Bechsgaard J."/>
        </authorList>
    </citation>
    <scope>NUCLEOTIDE SEQUENCE [LARGE SCALE GENOMIC DNA]</scope>
</reference>
<dbReference type="SUPFAM" id="SSF81419">
    <property type="entry name" value="Mitochondrial cytochrome c oxidase subunit VIIa"/>
    <property type="match status" value="1"/>
</dbReference>
<accession>A0A087UJA8</accession>
<evidence type="ECO:0000256" key="2">
    <source>
        <dbReference type="ARBA" id="ARBA00009331"/>
    </source>
</evidence>
<keyword evidence="3" id="KW-0999">Mitochondrion inner membrane</keyword>
<proteinExistence type="inferred from homology"/>
<evidence type="ECO:0000256" key="1">
    <source>
        <dbReference type="ARBA" id="ARBA00004273"/>
    </source>
</evidence>
<dbReference type="GO" id="GO:0045277">
    <property type="term" value="C:respiratory chain complex IV"/>
    <property type="evidence" value="ECO:0007669"/>
    <property type="project" value="InterPro"/>
</dbReference>
<evidence type="ECO:0000256" key="6">
    <source>
        <dbReference type="SAM" id="Phobius"/>
    </source>
</evidence>
<comment type="subcellular location">
    <subcellularLocation>
        <location evidence="1">Mitochondrion inner membrane</location>
    </subcellularLocation>
</comment>